<protein>
    <submittedName>
        <fullName evidence="2">Tetratricopeptide repeat protein</fullName>
    </submittedName>
</protein>
<evidence type="ECO:0000313" key="2">
    <source>
        <dbReference type="EMBL" id="MEN3068955.1"/>
    </source>
</evidence>
<feature type="repeat" description="TPR" evidence="1">
    <location>
        <begin position="180"/>
        <end position="213"/>
    </location>
</feature>
<dbReference type="PROSITE" id="PS51257">
    <property type="entry name" value="PROKAR_LIPOPROTEIN"/>
    <property type="match status" value="1"/>
</dbReference>
<dbReference type="SMART" id="SM00028">
    <property type="entry name" value="TPR"/>
    <property type="match status" value="2"/>
</dbReference>
<dbReference type="Pfam" id="PF14559">
    <property type="entry name" value="TPR_19"/>
    <property type="match status" value="1"/>
</dbReference>
<reference evidence="2 3" key="1">
    <citation type="journal article" date="2018" name="Int. J. Syst. Evol. Microbiol.">
        <title>Uliginosibacterium sediminicola sp. nov., isolated from freshwater sediment.</title>
        <authorList>
            <person name="Hwang W.M."/>
            <person name="Kim S.M."/>
            <person name="Kang K."/>
            <person name="Ahn T.Y."/>
        </authorList>
    </citation>
    <scope>NUCLEOTIDE SEQUENCE [LARGE SCALE GENOMIC DNA]</scope>
    <source>
        <strain evidence="2 3">M1-21</strain>
    </source>
</reference>
<name>A0ABU9YYX4_9RHOO</name>
<dbReference type="RefSeq" id="WP_345919726.1">
    <property type="nucleotide sequence ID" value="NZ_JBDIVE010000005.1"/>
</dbReference>
<proteinExistence type="predicted"/>
<sequence>MKKLFVRLSLPLLILALAGCGAIPVRNATVLSSRTLPATASVAGLPGAAPSRSQQDNTAAAAAEGEMRRAEGLRLARVLRDQGSFQAASEVYSQLDHKQLLKPLELLEYASTAAIVQTSQDSLALFGRARRELQRSAELLSPAAQIALCGGLGRARLALGQTEEALRDFDCVLQQDADNLPALNARGVALDALGRHEDARSMFARASALDPADFRVLNNLALSHLSSGNSAEGIRLLKQAGATGLPTARLNLALAYLLDGQDQEARQALGFLSPRMADKALVTLQSYRTRIRDGAPVAAEFLAASRQLLALREEYKP</sequence>
<gene>
    <name evidence="2" type="ORF">ABDB84_10730</name>
</gene>
<keyword evidence="1" id="KW-0802">TPR repeat</keyword>
<evidence type="ECO:0000256" key="1">
    <source>
        <dbReference type="PROSITE-ProRule" id="PRU00339"/>
    </source>
</evidence>
<accession>A0ABU9YYX4</accession>
<comment type="caution">
    <text evidence="2">The sequence shown here is derived from an EMBL/GenBank/DDBJ whole genome shotgun (WGS) entry which is preliminary data.</text>
</comment>
<dbReference type="PROSITE" id="PS50005">
    <property type="entry name" value="TPR"/>
    <property type="match status" value="1"/>
</dbReference>
<dbReference type="InterPro" id="IPR011990">
    <property type="entry name" value="TPR-like_helical_dom_sf"/>
</dbReference>
<organism evidence="2 3">
    <name type="scientific">Uliginosibacterium sediminicola</name>
    <dbReference type="NCBI Taxonomy" id="2024550"/>
    <lineage>
        <taxon>Bacteria</taxon>
        <taxon>Pseudomonadati</taxon>
        <taxon>Pseudomonadota</taxon>
        <taxon>Betaproteobacteria</taxon>
        <taxon>Rhodocyclales</taxon>
        <taxon>Zoogloeaceae</taxon>
        <taxon>Uliginosibacterium</taxon>
    </lineage>
</organism>
<dbReference type="Gene3D" id="1.25.40.10">
    <property type="entry name" value="Tetratricopeptide repeat domain"/>
    <property type="match status" value="1"/>
</dbReference>
<dbReference type="Proteomes" id="UP001410394">
    <property type="component" value="Unassembled WGS sequence"/>
</dbReference>
<dbReference type="InterPro" id="IPR019734">
    <property type="entry name" value="TPR_rpt"/>
</dbReference>
<evidence type="ECO:0000313" key="3">
    <source>
        <dbReference type="Proteomes" id="UP001410394"/>
    </source>
</evidence>
<dbReference type="EMBL" id="JBDIVE010000005">
    <property type="protein sequence ID" value="MEN3068955.1"/>
    <property type="molecule type" value="Genomic_DNA"/>
</dbReference>
<dbReference type="SUPFAM" id="SSF48452">
    <property type="entry name" value="TPR-like"/>
    <property type="match status" value="1"/>
</dbReference>
<keyword evidence="3" id="KW-1185">Reference proteome</keyword>